<proteinExistence type="inferred from homology"/>
<dbReference type="SUPFAM" id="SSF109854">
    <property type="entry name" value="DinB/YfiT-like putative metalloenzymes"/>
    <property type="match status" value="1"/>
</dbReference>
<accession>A0A2W5P0P3</accession>
<evidence type="ECO:0000313" key="5">
    <source>
        <dbReference type="Proteomes" id="UP000249135"/>
    </source>
</evidence>
<protein>
    <submittedName>
        <fullName evidence="4">Damage-inducible protein DinB</fullName>
    </submittedName>
</protein>
<organism evidence="4 5">
    <name type="scientific">Variovorax paradoxus</name>
    <dbReference type="NCBI Taxonomy" id="34073"/>
    <lineage>
        <taxon>Bacteria</taxon>
        <taxon>Pseudomonadati</taxon>
        <taxon>Pseudomonadota</taxon>
        <taxon>Betaproteobacteria</taxon>
        <taxon>Burkholderiales</taxon>
        <taxon>Comamonadaceae</taxon>
        <taxon>Variovorax</taxon>
    </lineage>
</organism>
<feature type="binding site" evidence="3">
    <location>
        <position position="157"/>
    </location>
    <ligand>
        <name>a divalent metal cation</name>
        <dbReference type="ChEBI" id="CHEBI:60240"/>
    </ligand>
</feature>
<feature type="binding site" evidence="3">
    <location>
        <position position="153"/>
    </location>
    <ligand>
        <name>a divalent metal cation</name>
        <dbReference type="ChEBI" id="CHEBI:60240"/>
    </ligand>
</feature>
<name>A0A2W5P0P3_VARPD</name>
<dbReference type="GO" id="GO:0046872">
    <property type="term" value="F:metal ion binding"/>
    <property type="evidence" value="ECO:0007669"/>
    <property type="project" value="UniProtKB-KW"/>
</dbReference>
<keyword evidence="2 3" id="KW-0479">Metal-binding</keyword>
<gene>
    <name evidence="4" type="ORF">DI563_30230</name>
</gene>
<evidence type="ECO:0000256" key="1">
    <source>
        <dbReference type="ARBA" id="ARBA00008635"/>
    </source>
</evidence>
<dbReference type="PANTHER" id="PTHR37302:SF1">
    <property type="entry name" value="PROTEIN DINB"/>
    <property type="match status" value="1"/>
</dbReference>
<comment type="caution">
    <text evidence="4">The sequence shown here is derived from an EMBL/GenBank/DDBJ whole genome shotgun (WGS) entry which is preliminary data.</text>
</comment>
<feature type="binding site" evidence="3">
    <location>
        <position position="69"/>
    </location>
    <ligand>
        <name>a divalent metal cation</name>
        <dbReference type="ChEBI" id="CHEBI:60240"/>
    </ligand>
</feature>
<dbReference type="Pfam" id="PF05163">
    <property type="entry name" value="DinB"/>
    <property type="match status" value="1"/>
</dbReference>
<dbReference type="AlphaFoldDB" id="A0A2W5P0P3"/>
<dbReference type="InterPro" id="IPR034660">
    <property type="entry name" value="DinB/YfiT-like"/>
</dbReference>
<dbReference type="PANTHER" id="PTHR37302">
    <property type="entry name" value="SLR1116 PROTEIN"/>
    <property type="match status" value="1"/>
</dbReference>
<dbReference type="EMBL" id="QFPP01000740">
    <property type="protein sequence ID" value="PZQ59382.1"/>
    <property type="molecule type" value="Genomic_DNA"/>
</dbReference>
<dbReference type="Proteomes" id="UP000249135">
    <property type="component" value="Unassembled WGS sequence"/>
</dbReference>
<comment type="similarity">
    <text evidence="1">Belongs to the DinB family.</text>
</comment>
<dbReference type="InterPro" id="IPR007837">
    <property type="entry name" value="DinB"/>
</dbReference>
<evidence type="ECO:0000313" key="4">
    <source>
        <dbReference type="EMBL" id="PZQ59382.1"/>
    </source>
</evidence>
<dbReference type="Gene3D" id="1.20.120.450">
    <property type="entry name" value="dinb family like domain"/>
    <property type="match status" value="1"/>
</dbReference>
<evidence type="ECO:0000256" key="2">
    <source>
        <dbReference type="ARBA" id="ARBA00022723"/>
    </source>
</evidence>
<reference evidence="4 5" key="1">
    <citation type="submission" date="2017-08" db="EMBL/GenBank/DDBJ databases">
        <title>Infants hospitalized years apart are colonized by the same room-sourced microbial strains.</title>
        <authorList>
            <person name="Brooks B."/>
            <person name="Olm M.R."/>
            <person name="Firek B.A."/>
            <person name="Baker R."/>
            <person name="Thomas B.C."/>
            <person name="Morowitz M.J."/>
            <person name="Banfield J.F."/>
        </authorList>
    </citation>
    <scope>NUCLEOTIDE SEQUENCE [LARGE SCALE GENOMIC DNA]</scope>
    <source>
        <strain evidence="4">S2_005_003_R2_41</strain>
    </source>
</reference>
<sequence>MRRSPSRSSASSACEARPVQLATYFAALARYHAWATHKLLTQDLAGLSDEDWHRDLRLFFGSVHRTVNHLLVADHLWYARFADNTSLRLALDAELHSDRAELVAALGAAADRWAPWAEAMDLSRLDGDLVYTRTDGQVARIPFAPALGHVFNHATHHRGQITAGVTALGHEGPSLDWSRFLQLDAKAKA</sequence>
<evidence type="ECO:0000256" key="3">
    <source>
        <dbReference type="PIRSR" id="PIRSR607837-1"/>
    </source>
</evidence>